<comment type="subcellular location">
    <subcellularLocation>
        <location evidence="2">Cytoplasm</location>
        <location evidence="2">Perinuclear region</location>
    </subcellularLocation>
    <subcellularLocation>
        <location evidence="1 20">Golgi apparatus membrane</location>
        <topology evidence="1 20">Single-pass type II membrane protein</topology>
    </subcellularLocation>
</comment>
<dbReference type="Gene3D" id="3.10.180.20">
    <property type="entry name" value="N-Acetylglucosaminyltransferase I, Domain 2"/>
    <property type="match status" value="1"/>
</dbReference>
<feature type="transmembrane region" description="Helical" evidence="20">
    <location>
        <begin position="7"/>
        <end position="25"/>
    </location>
</feature>
<evidence type="ECO:0000256" key="5">
    <source>
        <dbReference type="ARBA" id="ARBA00022490"/>
    </source>
</evidence>
<dbReference type="Proteomes" id="UP000682892">
    <property type="component" value="Unassembled WGS sequence"/>
</dbReference>
<dbReference type="GO" id="GO:0003827">
    <property type="term" value="F:alpha-1,3-mannosylglycoprotein 2-beta-N-acetylglucosaminyltransferase activity"/>
    <property type="evidence" value="ECO:0007669"/>
    <property type="project" value="UniProtKB-UniRule"/>
</dbReference>
<organism evidence="22 23">
    <name type="scientific">Aedes aegypti</name>
    <name type="common">Yellowfever mosquito</name>
    <name type="synonym">Culex aegypti</name>
    <dbReference type="NCBI Taxonomy" id="7159"/>
    <lineage>
        <taxon>Eukaryota</taxon>
        <taxon>Metazoa</taxon>
        <taxon>Ecdysozoa</taxon>
        <taxon>Arthropoda</taxon>
        <taxon>Hexapoda</taxon>
        <taxon>Insecta</taxon>
        <taxon>Pterygota</taxon>
        <taxon>Neoptera</taxon>
        <taxon>Endopterygota</taxon>
        <taxon>Diptera</taxon>
        <taxon>Nematocera</taxon>
        <taxon>Culicoidea</taxon>
        <taxon>Culicidae</taxon>
        <taxon>Culicinae</taxon>
        <taxon>Aedini</taxon>
        <taxon>Aedes</taxon>
        <taxon>Stegomyia</taxon>
    </lineage>
</organism>
<evidence type="ECO:0000256" key="21">
    <source>
        <dbReference type="SAM" id="Coils"/>
    </source>
</evidence>
<keyword evidence="8 20" id="KW-0812">Transmembrane</keyword>
<dbReference type="CDD" id="cd02514">
    <property type="entry name" value="GT13_GLCNAC-TI"/>
    <property type="match status" value="1"/>
</dbReference>
<comment type="function">
    <text evidence="16 20">Initiates complex N-linked carbohydrate formation. Essential for the conversion of high-mannose to hybrid and complex N-glycans.</text>
</comment>
<dbReference type="Gene3D" id="3.90.550.10">
    <property type="entry name" value="Spore Coat Polysaccharide Biosynthesis Protein SpsA, Chain A"/>
    <property type="match status" value="1"/>
</dbReference>
<evidence type="ECO:0000256" key="11">
    <source>
        <dbReference type="ARBA" id="ARBA00022989"/>
    </source>
</evidence>
<comment type="cofactor">
    <cofactor evidence="20">
        <name>Mn(2+)</name>
        <dbReference type="ChEBI" id="CHEBI:29035"/>
    </cofactor>
    <text evidence="20">The cofactor is mostly bound to the substrate.</text>
</comment>
<keyword evidence="7" id="KW-0808">Transferase</keyword>
<evidence type="ECO:0000256" key="4">
    <source>
        <dbReference type="ARBA" id="ARBA00006492"/>
    </source>
</evidence>
<evidence type="ECO:0000256" key="12">
    <source>
        <dbReference type="ARBA" id="ARBA00023034"/>
    </source>
</evidence>
<accession>A0A1S4F1C8</accession>
<reference evidence="22" key="3">
    <citation type="submission" date="2012-09" db="EMBL/GenBank/DDBJ databases">
        <authorList>
            <consortium name="VectorBase"/>
        </authorList>
    </citation>
    <scope>NUCLEOTIDE SEQUENCE</scope>
    <source>
        <strain evidence="22">Liverpool</strain>
    </source>
</reference>
<dbReference type="GO" id="GO:0030145">
    <property type="term" value="F:manganese ion binding"/>
    <property type="evidence" value="ECO:0007669"/>
    <property type="project" value="UniProtKB-UniRule"/>
</dbReference>
<evidence type="ECO:0000256" key="3">
    <source>
        <dbReference type="ARBA" id="ARBA00004922"/>
    </source>
</evidence>
<protein>
    <recommendedName>
        <fullName evidence="17 20">Alpha-1,3-mannosyl-glycoprotein 2-beta-N-acetylglucosaminyltransferase</fullName>
        <shortName evidence="20">GNT-I</shortName>
        <shortName evidence="20">GlcNAc-T I</shortName>
        <ecNumber evidence="17 20">2.4.1.101</ecNumber>
    </recommendedName>
    <alternativeName>
        <fullName evidence="18 20">N-glycosyl-oligosaccharide-glycoprotein N-acetylglucosaminyltransferase I</fullName>
    </alternativeName>
</protein>
<dbReference type="FunFam" id="3.10.180.20:FF:000001">
    <property type="entry name" value="alpha-1,3-mannosyl-glycoprotein 2-beta-N-acetylglucosaminyltransferase"/>
    <property type="match status" value="1"/>
</dbReference>
<evidence type="ECO:0000256" key="14">
    <source>
        <dbReference type="ARBA" id="ARBA00023157"/>
    </source>
</evidence>
<dbReference type="PANTHER" id="PTHR10468">
    <property type="entry name" value="PROTEIN O-LINKED-MANNOSE BETA-1,2-N-ACETYLGLUCOSAMINYLTRANSFERASE 1/ALPHA-1,3-MANNOSYL-GLYCOPROTEIN 2-BETA-N-ACETYLGLUCOSAMINYLTRANSFERASE"/>
    <property type="match status" value="1"/>
</dbReference>
<reference evidence="22" key="1">
    <citation type="submission" date="2005-10" db="EMBL/GenBank/DDBJ databases">
        <authorList>
            <person name="Loftus B.J."/>
            <person name="Nene V.M."/>
            <person name="Hannick L.I."/>
            <person name="Bidwell S."/>
            <person name="Haas B."/>
            <person name="Amedeo P."/>
            <person name="Orvis J."/>
            <person name="Wortman J.R."/>
            <person name="White O.R."/>
            <person name="Salzberg S."/>
            <person name="Shumway M."/>
            <person name="Koo H."/>
            <person name="Zhao Y."/>
            <person name="Holmes M."/>
            <person name="Miller J."/>
            <person name="Schatz M."/>
            <person name="Pop M."/>
            <person name="Pai G."/>
            <person name="Utterback T."/>
            <person name="Rogers Y.-H."/>
            <person name="Kravitz S."/>
            <person name="Fraser C.M."/>
        </authorList>
    </citation>
    <scope>NUCLEOTIDE SEQUENCE</scope>
    <source>
        <strain evidence="22">Liverpool</strain>
    </source>
</reference>
<feature type="coiled-coil region" evidence="21">
    <location>
        <begin position="36"/>
        <end position="70"/>
    </location>
</feature>
<evidence type="ECO:0000313" key="22">
    <source>
        <dbReference type="EMBL" id="EAT46487.1"/>
    </source>
</evidence>
<dbReference type="FunFam" id="3.90.550.10:FF:000055">
    <property type="entry name" value="Alpha-1,3-mannosyl-glycoprotein 2-beta-N-acetylglucosaminyltransferase"/>
    <property type="match status" value="1"/>
</dbReference>
<dbReference type="GO" id="GO:0006487">
    <property type="term" value="P:protein N-linked glycosylation"/>
    <property type="evidence" value="ECO:0007669"/>
    <property type="project" value="TreeGrafter"/>
</dbReference>
<sequence>MRPRKTFFIAAILVGWVFTTYLIFLKNFKDPSPHKNQQMLEKVRYLEQNIQLAEENRDKLYREIINILQKEEKTTSTESAPLVANNVDLGEIPAQIVETPPRPEAEVALSKLQQKFINDDINSPVIPVLVFACNRLSVNRCLDDLIKHRPRPDQFPIIVSQDCDDEPTRNMILSYKENVTLIRQPDQSDITVLPKEKKYKGYYKIARHYGWALKTVFRQGFESVIIVEDDLSIAPDFYEYFLGTYPILKRDRSLWCISAWNDNGKEGLIDGGAGDLLYRSDFFPGLGWMMTKELWNELAPKWPKAFWDDWIRQPEQRKERACIRPELPRTRTFGKVGVSNGLFFDKHLKYIKLSEDFVSFTKMNLTYLQKSVYDEIFLKAVYQSPVVTLDELKRGLVTTQEPVRITYLTKEQYKRATKSLGLMDDFKSGVPRTAYRGVVSFFYNGQRVYLAPNTNWKGYDLTWS</sequence>
<dbReference type="AlphaFoldDB" id="A0A1S4F1C8"/>
<evidence type="ECO:0000256" key="2">
    <source>
        <dbReference type="ARBA" id="ARBA00004556"/>
    </source>
</evidence>
<dbReference type="EC" id="2.4.1.101" evidence="17 20"/>
<dbReference type="InterPro" id="IPR052261">
    <property type="entry name" value="Glycosyltransferase_13"/>
</dbReference>
<keyword evidence="13 20" id="KW-0472">Membrane</keyword>
<evidence type="ECO:0000256" key="1">
    <source>
        <dbReference type="ARBA" id="ARBA00004323"/>
    </source>
</evidence>
<evidence type="ECO:0000256" key="15">
    <source>
        <dbReference type="ARBA" id="ARBA00023211"/>
    </source>
</evidence>
<keyword evidence="6 20" id="KW-0328">Glycosyltransferase</keyword>
<keyword evidence="10 20" id="KW-0735">Signal-anchor</keyword>
<evidence type="ECO:0000256" key="8">
    <source>
        <dbReference type="ARBA" id="ARBA00022692"/>
    </source>
</evidence>
<dbReference type="GO" id="GO:0000139">
    <property type="term" value="C:Golgi membrane"/>
    <property type="evidence" value="ECO:0007669"/>
    <property type="project" value="UniProtKB-SubCell"/>
</dbReference>
<keyword evidence="21" id="KW-0175">Coiled coil</keyword>
<evidence type="ECO:0000256" key="13">
    <source>
        <dbReference type="ARBA" id="ARBA00023136"/>
    </source>
</evidence>
<comment type="catalytic activity">
    <reaction evidence="19 20">
        <text>N(4)-(alpha-D-Man-(1-&gt;3)-[alpha-D-Man-(1-&gt;3)-[alpha-D-Man-(1-&gt;6)]-alpha-D-Man-(1-&gt;6)]-beta-D-Man-(1-&gt;4)-beta-D-GlcNAc-(1-&gt;4)-beta-D-GlcNAc)-L-asparaginyl-[protein] (N-glucan mannose isomer 5A1,2) + UDP-N-acetyl-alpha-D-glucosamine = N(4)-{beta-D-GlcNAc-(1-&gt;2)-alpha-D-Man-(1-&gt;3)-[alpha-D-Man-(1-&gt;3)-[alpha-D-Man-(1-&gt;6)]-alpha-D-Man-(1-&gt;6)]-beta-D-Man-(1-&gt;4)-beta-D-GlcNAc-(1-&gt;4)-beta-D-GlcNAc}-L-asparaginyl-[protein] + UDP + H(+)</text>
        <dbReference type="Rhea" id="RHEA:11456"/>
        <dbReference type="Rhea" id="RHEA-COMP:14367"/>
        <dbReference type="Rhea" id="RHEA-COMP:14368"/>
        <dbReference type="ChEBI" id="CHEBI:15378"/>
        <dbReference type="ChEBI" id="CHEBI:57705"/>
        <dbReference type="ChEBI" id="CHEBI:58223"/>
        <dbReference type="ChEBI" id="CHEBI:59087"/>
        <dbReference type="ChEBI" id="CHEBI:60625"/>
        <dbReference type="EC" id="2.4.1.101"/>
    </reaction>
</comment>
<evidence type="ECO:0000256" key="19">
    <source>
        <dbReference type="ARBA" id="ARBA00049421"/>
    </source>
</evidence>
<dbReference type="HOGENOM" id="CLU_022150_0_0_1"/>
<dbReference type="KEGG" id="aag:5574341"/>
<keyword evidence="5" id="KW-0963">Cytoplasm</keyword>
<evidence type="ECO:0000256" key="16">
    <source>
        <dbReference type="ARBA" id="ARBA00037706"/>
    </source>
</evidence>
<evidence type="ECO:0000256" key="7">
    <source>
        <dbReference type="ARBA" id="ARBA00022679"/>
    </source>
</evidence>
<evidence type="ECO:0000256" key="17">
    <source>
        <dbReference type="ARBA" id="ARBA00038949"/>
    </source>
</evidence>
<keyword evidence="15 20" id="KW-0464">Manganese</keyword>
<evidence type="ECO:0000313" key="23">
    <source>
        <dbReference type="Proteomes" id="UP000682892"/>
    </source>
</evidence>
<reference evidence="22" key="2">
    <citation type="journal article" date="2007" name="Science">
        <title>Genome sequence of Aedes aegypti, a major arbovirus vector.</title>
        <authorList>
            <person name="Nene V."/>
            <person name="Wortman J.R."/>
            <person name="Lawson D."/>
            <person name="Haas B."/>
            <person name="Kodira C."/>
            <person name="Tu Z.J."/>
            <person name="Loftus B."/>
            <person name="Xi Z."/>
            <person name="Megy K."/>
            <person name="Grabherr M."/>
            <person name="Ren Q."/>
            <person name="Zdobnov E.M."/>
            <person name="Lobo N.F."/>
            <person name="Campbell K.S."/>
            <person name="Brown S.E."/>
            <person name="Bonaldo M.F."/>
            <person name="Zhu J."/>
            <person name="Sinkins S.P."/>
            <person name="Hogenkamp D.G."/>
            <person name="Amedeo P."/>
            <person name="Arensburger P."/>
            <person name="Atkinson P.W."/>
            <person name="Bidwell S."/>
            <person name="Biedler J."/>
            <person name="Birney E."/>
            <person name="Bruggner R.V."/>
            <person name="Costas J."/>
            <person name="Coy M.R."/>
            <person name="Crabtree J."/>
            <person name="Crawford M."/>
            <person name="Debruyn B."/>
            <person name="Decaprio D."/>
            <person name="Eiglmeier K."/>
            <person name="Eisenstadt E."/>
            <person name="El-Dorry H."/>
            <person name="Gelbart W.M."/>
            <person name="Gomes S.L."/>
            <person name="Hammond M."/>
            <person name="Hannick L.I."/>
            <person name="Hogan J.R."/>
            <person name="Holmes M.H."/>
            <person name="Jaffe D."/>
            <person name="Johnston J.S."/>
            <person name="Kennedy R.C."/>
            <person name="Koo H."/>
            <person name="Kravitz S."/>
            <person name="Kriventseva E.V."/>
            <person name="Kulp D."/>
            <person name="Labutti K."/>
            <person name="Lee E."/>
            <person name="Li S."/>
            <person name="Lovin D.D."/>
            <person name="Mao C."/>
            <person name="Mauceli E."/>
            <person name="Menck C.F."/>
            <person name="Miller J.R."/>
            <person name="Montgomery P."/>
            <person name="Mori A."/>
            <person name="Nascimento A.L."/>
            <person name="Naveira H.F."/>
            <person name="Nusbaum C."/>
            <person name="O'leary S."/>
            <person name="Orvis J."/>
            <person name="Pertea M."/>
            <person name="Quesneville H."/>
            <person name="Reidenbach K.R."/>
            <person name="Rogers Y.H."/>
            <person name="Roth C.W."/>
            <person name="Schneider J.R."/>
            <person name="Schatz M."/>
            <person name="Shumway M."/>
            <person name="Stanke M."/>
            <person name="Stinson E.O."/>
            <person name="Tubio J.M."/>
            <person name="Vanzee J.P."/>
            <person name="Verjovski-Almeida S."/>
            <person name="Werner D."/>
            <person name="White O."/>
            <person name="Wyder S."/>
            <person name="Zeng Q."/>
            <person name="Zhao Q."/>
            <person name="Zhao Y."/>
            <person name="Hill C.A."/>
            <person name="Raikhel A.S."/>
            <person name="Soares M.B."/>
            <person name="Knudson D.L."/>
            <person name="Lee N.H."/>
            <person name="Galagan J."/>
            <person name="Salzberg S.L."/>
            <person name="Paulsen I.T."/>
            <person name="Dimopoulos G."/>
            <person name="Collins F.H."/>
            <person name="Birren B."/>
            <person name="Fraser-Liggett C.M."/>
            <person name="Severson D.W."/>
        </authorList>
    </citation>
    <scope>NUCLEOTIDE SEQUENCE [LARGE SCALE GENOMIC DNA]</scope>
    <source>
        <strain evidence="22">Liverpool</strain>
    </source>
</reference>
<dbReference type="GO" id="GO:0048471">
    <property type="term" value="C:perinuclear region of cytoplasm"/>
    <property type="evidence" value="ECO:0007669"/>
    <property type="project" value="UniProtKB-SubCell"/>
</dbReference>
<dbReference type="OrthoDB" id="440755at2759"/>
<dbReference type="OMA" id="KGYDLSW"/>
<dbReference type="SUPFAM" id="SSF53448">
    <property type="entry name" value="Nucleotide-diphospho-sugar transferases"/>
    <property type="match status" value="1"/>
</dbReference>
<evidence type="ECO:0000256" key="20">
    <source>
        <dbReference type="RuleBase" id="RU368119"/>
    </source>
</evidence>
<keyword evidence="9 20" id="KW-0479">Metal-binding</keyword>
<evidence type="ECO:0000256" key="9">
    <source>
        <dbReference type="ARBA" id="ARBA00022723"/>
    </source>
</evidence>
<dbReference type="UniPathway" id="UPA00378"/>
<name>A0A1S4F1C8_AEDAE</name>
<evidence type="ECO:0000256" key="6">
    <source>
        <dbReference type="ARBA" id="ARBA00022676"/>
    </source>
</evidence>
<comment type="similarity">
    <text evidence="4 20">Belongs to the glycosyltransferase 13 family.</text>
</comment>
<gene>
    <name evidence="22" type="ORF">AaeL_AAEL002329</name>
</gene>
<evidence type="ECO:0000256" key="10">
    <source>
        <dbReference type="ARBA" id="ARBA00022968"/>
    </source>
</evidence>
<keyword evidence="11 20" id="KW-1133">Transmembrane helix</keyword>
<comment type="pathway">
    <text evidence="3 20">Protein modification; protein glycosylation.</text>
</comment>
<keyword evidence="12 20" id="KW-0333">Golgi apparatus</keyword>
<proteinExistence type="inferred from homology"/>
<dbReference type="Pfam" id="PF03071">
    <property type="entry name" value="GNT-I"/>
    <property type="match status" value="1"/>
</dbReference>
<dbReference type="PANTHER" id="PTHR10468:SF0">
    <property type="entry name" value="ALPHA-1,3-MANNOSYL-GLYCOPROTEIN 2-BETA-N-ACETYLGLUCOSAMINYLTRANSFERASE"/>
    <property type="match status" value="1"/>
</dbReference>
<keyword evidence="14" id="KW-1015">Disulfide bond</keyword>
<dbReference type="InterPro" id="IPR029044">
    <property type="entry name" value="Nucleotide-diphossugar_trans"/>
</dbReference>
<dbReference type="EMBL" id="CH477239">
    <property type="protein sequence ID" value="EAT46487.1"/>
    <property type="molecule type" value="Genomic_DNA"/>
</dbReference>
<evidence type="ECO:0000256" key="18">
    <source>
        <dbReference type="ARBA" id="ARBA00041712"/>
    </source>
</evidence>
<dbReference type="InterPro" id="IPR004139">
    <property type="entry name" value="Glyco_trans_13"/>
</dbReference>